<evidence type="ECO:0000256" key="1">
    <source>
        <dbReference type="SAM" id="MobiDB-lite"/>
    </source>
</evidence>
<feature type="region of interest" description="Disordered" evidence="1">
    <location>
        <begin position="47"/>
        <end position="76"/>
    </location>
</feature>
<comment type="caution">
    <text evidence="2">The sequence shown here is derived from an EMBL/GenBank/DDBJ whole genome shotgun (WGS) entry which is preliminary data.</text>
</comment>
<proteinExistence type="predicted"/>
<evidence type="ECO:0000313" key="2">
    <source>
        <dbReference type="EMBL" id="GIY29271.1"/>
    </source>
</evidence>
<organism evidence="2 3">
    <name type="scientific">Caerostris extrusa</name>
    <name type="common">Bark spider</name>
    <name type="synonym">Caerostris bankana</name>
    <dbReference type="NCBI Taxonomy" id="172846"/>
    <lineage>
        <taxon>Eukaryota</taxon>
        <taxon>Metazoa</taxon>
        <taxon>Ecdysozoa</taxon>
        <taxon>Arthropoda</taxon>
        <taxon>Chelicerata</taxon>
        <taxon>Arachnida</taxon>
        <taxon>Araneae</taxon>
        <taxon>Araneomorphae</taxon>
        <taxon>Entelegynae</taxon>
        <taxon>Araneoidea</taxon>
        <taxon>Araneidae</taxon>
        <taxon>Caerostris</taxon>
    </lineage>
</organism>
<accession>A0AAV4S861</accession>
<evidence type="ECO:0000313" key="3">
    <source>
        <dbReference type="Proteomes" id="UP001054945"/>
    </source>
</evidence>
<protein>
    <submittedName>
        <fullName evidence="2">Uncharacterized protein</fullName>
    </submittedName>
</protein>
<gene>
    <name evidence="2" type="ORF">CEXT_148061</name>
</gene>
<keyword evidence="3" id="KW-1185">Reference proteome</keyword>
<reference evidence="2 3" key="1">
    <citation type="submission" date="2021-06" db="EMBL/GenBank/DDBJ databases">
        <title>Caerostris extrusa draft genome.</title>
        <authorList>
            <person name="Kono N."/>
            <person name="Arakawa K."/>
        </authorList>
    </citation>
    <scope>NUCLEOTIDE SEQUENCE [LARGE SCALE GENOMIC DNA]</scope>
</reference>
<name>A0AAV4S861_CAEEX</name>
<dbReference type="EMBL" id="BPLR01009046">
    <property type="protein sequence ID" value="GIY29271.1"/>
    <property type="molecule type" value="Genomic_DNA"/>
</dbReference>
<feature type="compositionally biased region" description="Basic and acidic residues" evidence="1">
    <location>
        <begin position="61"/>
        <end position="70"/>
    </location>
</feature>
<sequence length="111" mass="12218">MNPTSEAFLKKKKTHNLYLTRVLKFARVTHVAIFSLEINTRTDRAAKITKGNETSDDEDCDRNSNREPGKVEGVGMKSFSPVPVPVFLAEISLGNGNVRDPVAISPAIYGK</sequence>
<dbReference type="AlphaFoldDB" id="A0AAV4S861"/>
<dbReference type="Proteomes" id="UP001054945">
    <property type="component" value="Unassembled WGS sequence"/>
</dbReference>